<proteinExistence type="predicted"/>
<accession>A0A0A9B425</accession>
<name>A0A0A9B425_ARUDO</name>
<keyword evidence="1" id="KW-0812">Transmembrane</keyword>
<evidence type="ECO:0000256" key="1">
    <source>
        <dbReference type="SAM" id="Phobius"/>
    </source>
</evidence>
<reference evidence="2" key="1">
    <citation type="submission" date="2014-09" db="EMBL/GenBank/DDBJ databases">
        <authorList>
            <person name="Magalhaes I.L.F."/>
            <person name="Oliveira U."/>
            <person name="Santos F.R."/>
            <person name="Vidigal T.H.D.A."/>
            <person name="Brescovit A.D."/>
            <person name="Santos A.J."/>
        </authorList>
    </citation>
    <scope>NUCLEOTIDE SEQUENCE</scope>
    <source>
        <tissue evidence="2">Shoot tissue taken approximately 20 cm above the soil surface</tissue>
    </source>
</reference>
<keyword evidence="1" id="KW-1133">Transmembrane helix</keyword>
<dbReference type="AlphaFoldDB" id="A0A0A9B425"/>
<reference evidence="2" key="2">
    <citation type="journal article" date="2015" name="Data Brief">
        <title>Shoot transcriptome of the giant reed, Arundo donax.</title>
        <authorList>
            <person name="Barrero R.A."/>
            <person name="Guerrero F.D."/>
            <person name="Moolhuijzen P."/>
            <person name="Goolsby J.A."/>
            <person name="Tidwell J."/>
            <person name="Bellgard S.E."/>
            <person name="Bellgard M.I."/>
        </authorList>
    </citation>
    <scope>NUCLEOTIDE SEQUENCE</scope>
    <source>
        <tissue evidence="2">Shoot tissue taken approximately 20 cm above the soil surface</tissue>
    </source>
</reference>
<dbReference type="EMBL" id="GBRH01243838">
    <property type="protein sequence ID" value="JAD54057.1"/>
    <property type="molecule type" value="Transcribed_RNA"/>
</dbReference>
<evidence type="ECO:0000313" key="2">
    <source>
        <dbReference type="EMBL" id="JAD54057.1"/>
    </source>
</evidence>
<feature type="transmembrane region" description="Helical" evidence="1">
    <location>
        <begin position="7"/>
        <end position="27"/>
    </location>
</feature>
<keyword evidence="1" id="KW-0472">Membrane</keyword>
<protein>
    <submittedName>
        <fullName evidence="2">Uncharacterized protein</fullName>
    </submittedName>
</protein>
<sequence length="37" mass="3880">MITVLHAALAMALWIGISVQPLILHWLSSASVPPNAG</sequence>
<organism evidence="2">
    <name type="scientific">Arundo donax</name>
    <name type="common">Giant reed</name>
    <name type="synonym">Donax arundinaceus</name>
    <dbReference type="NCBI Taxonomy" id="35708"/>
    <lineage>
        <taxon>Eukaryota</taxon>
        <taxon>Viridiplantae</taxon>
        <taxon>Streptophyta</taxon>
        <taxon>Embryophyta</taxon>
        <taxon>Tracheophyta</taxon>
        <taxon>Spermatophyta</taxon>
        <taxon>Magnoliopsida</taxon>
        <taxon>Liliopsida</taxon>
        <taxon>Poales</taxon>
        <taxon>Poaceae</taxon>
        <taxon>PACMAD clade</taxon>
        <taxon>Arundinoideae</taxon>
        <taxon>Arundineae</taxon>
        <taxon>Arundo</taxon>
    </lineage>
</organism>